<evidence type="ECO:0000256" key="7">
    <source>
        <dbReference type="SAM" id="MobiDB-lite"/>
    </source>
</evidence>
<reference evidence="14" key="3">
    <citation type="submission" date="2025-04" db="UniProtKB">
        <authorList>
            <consortium name="RefSeq"/>
        </authorList>
    </citation>
    <scope>IDENTIFICATION</scope>
    <source>
        <strain evidence="14">CBS 781.70</strain>
    </source>
</reference>
<feature type="transmembrane region" description="Helical" evidence="8">
    <location>
        <begin position="94"/>
        <end position="118"/>
    </location>
</feature>
<feature type="region of interest" description="Disordered" evidence="7">
    <location>
        <begin position="273"/>
        <end position="312"/>
    </location>
</feature>
<feature type="transmembrane region" description="Helical" evidence="8">
    <location>
        <begin position="416"/>
        <end position="438"/>
    </location>
</feature>
<proteinExistence type="inferred from homology"/>
<feature type="transmembrane region" description="Helical" evidence="8">
    <location>
        <begin position="22"/>
        <end position="42"/>
    </location>
</feature>
<organism evidence="12">
    <name type="scientific">Eremomyces bilateralis CBS 781.70</name>
    <dbReference type="NCBI Taxonomy" id="1392243"/>
    <lineage>
        <taxon>Eukaryota</taxon>
        <taxon>Fungi</taxon>
        <taxon>Dikarya</taxon>
        <taxon>Ascomycota</taxon>
        <taxon>Pezizomycotina</taxon>
        <taxon>Dothideomycetes</taxon>
        <taxon>Dothideomycetes incertae sedis</taxon>
        <taxon>Eremomycetales</taxon>
        <taxon>Eremomycetaceae</taxon>
        <taxon>Eremomyces</taxon>
    </lineage>
</organism>
<dbReference type="GO" id="GO:0005227">
    <property type="term" value="F:calcium-activated cation channel activity"/>
    <property type="evidence" value="ECO:0007669"/>
    <property type="project" value="InterPro"/>
</dbReference>
<keyword evidence="13" id="KW-1185">Reference proteome</keyword>
<evidence type="ECO:0000259" key="11">
    <source>
        <dbReference type="Pfam" id="PF14703"/>
    </source>
</evidence>
<dbReference type="GeneID" id="54417545"/>
<comment type="similarity">
    <text evidence="2">Belongs to the CSC1 (TC 1.A.17) family.</text>
</comment>
<feature type="domain" description="CSC1/OSCA1-like 7TM region" evidence="9">
    <location>
        <begin position="412"/>
        <end position="684"/>
    </location>
</feature>
<feature type="transmembrane region" description="Helical" evidence="8">
    <location>
        <begin position="630"/>
        <end position="647"/>
    </location>
</feature>
<keyword evidence="4 8" id="KW-0812">Transmembrane</keyword>
<evidence type="ECO:0000313" key="13">
    <source>
        <dbReference type="Proteomes" id="UP000504638"/>
    </source>
</evidence>
<dbReference type="AlphaFoldDB" id="A0A6G1GA21"/>
<dbReference type="InterPro" id="IPR003864">
    <property type="entry name" value="CSC1/OSCA1-like_7TM"/>
</dbReference>
<evidence type="ECO:0000313" key="12">
    <source>
        <dbReference type="EMBL" id="KAF1814874.1"/>
    </source>
</evidence>
<feature type="transmembrane region" description="Helical" evidence="8">
    <location>
        <begin position="468"/>
        <end position="487"/>
    </location>
</feature>
<dbReference type="OrthoDB" id="1689567at2759"/>
<feature type="transmembrane region" description="Helical" evidence="8">
    <location>
        <begin position="559"/>
        <end position="583"/>
    </location>
</feature>
<feature type="transmembrane region" description="Helical" evidence="8">
    <location>
        <begin position="168"/>
        <end position="188"/>
    </location>
</feature>
<dbReference type="InterPro" id="IPR027815">
    <property type="entry name" value="CSC1/OSCA1-like_cyt"/>
</dbReference>
<sequence>MIHLFDRDFRDLNGITNARDTYIQLTLSAVLGLVGFFSFCILRPRWTGLYAARKKQNDEATSLPELPNTLFGWIPTLWSITPEQVLASAGLDAYAFLAFFKMAIKFIVVTLFFSLIVIKPVHDQYPDDDKKIHKNETSDISLVYNKHPTTLEVSDRYKIARMYDADYLWMYLAFAYFFTGLAIYLMIVETTSLIKIRQEYLGSQTTVTDRTIRLSGIPPDLRSEDKIQKFIEDLDIGNVETVYLCCDWERLDIRMKERTHILRKVERAKVTHMRNKKRKGKYPDQATSSHPGISELEESPLIGNGQESIKDDSRPTKRLWYGRWWRSKKIDAIDYYEEKLRRLDEEIRSLRQMEFEPASIAFVTMDSVATCQMACQAVLDPSPMQLMANKSPSPNDVIWKNTYLPRSTRMFRAWSITFFMVFLTIFWSVVLVPIAGILDLATIHKIWPQLGDFLDNHKTARSIVQTQLPTLILSLLNVAVPYLYAWLSRRQGMTSQGDVELSVISKNFFFTFFNFFVIFTALGTASLSLDNIGNESLRETANKLALSIQDLRKFYVNYVILQGVGLYPLRLLEFGSVALYPVWMLMAKTPRERAQLIQPPVFSYGFYLPQTILIFMICIVYSCLRASWEVLFAGLAYFLMGYFCYKYQLLYAMDHRQASTGKSWMMVCNRIAVGLVVMQITIAGQLALRGAVRRSVGMLPLMLATIWFSHVFRKNYTPLMTFIALKCIRKAEQIGTVEERDHDSYDAAARRYESATSERSSLEGRSNVSKRFVNPNLVLPYVLPYNLIRRFLNDIGSNHPG</sequence>
<feature type="transmembrane region" description="Helical" evidence="8">
    <location>
        <begin position="667"/>
        <end position="688"/>
    </location>
</feature>
<dbReference type="Proteomes" id="UP000504638">
    <property type="component" value="Unplaced"/>
</dbReference>
<protein>
    <submittedName>
        <fullName evidence="12 14">DUF221-domain-containing protein</fullName>
    </submittedName>
</protein>
<evidence type="ECO:0000259" key="9">
    <source>
        <dbReference type="Pfam" id="PF02714"/>
    </source>
</evidence>
<feature type="transmembrane region" description="Helical" evidence="8">
    <location>
        <begin position="604"/>
        <end position="624"/>
    </location>
</feature>
<feature type="domain" description="CSC1/OSCA1-like cytosolic" evidence="11">
    <location>
        <begin position="209"/>
        <end position="401"/>
    </location>
</feature>
<dbReference type="PANTHER" id="PTHR13018">
    <property type="entry name" value="PROBABLE MEMBRANE PROTEIN DUF221-RELATED"/>
    <property type="match status" value="1"/>
</dbReference>
<dbReference type="Pfam" id="PF02714">
    <property type="entry name" value="RSN1_7TM"/>
    <property type="match status" value="1"/>
</dbReference>
<dbReference type="PANTHER" id="PTHR13018:SF5">
    <property type="entry name" value="RE44586P"/>
    <property type="match status" value="1"/>
</dbReference>
<reference evidence="12 14" key="1">
    <citation type="submission" date="2020-01" db="EMBL/GenBank/DDBJ databases">
        <authorList>
            <consortium name="DOE Joint Genome Institute"/>
            <person name="Haridas S."/>
            <person name="Albert R."/>
            <person name="Binder M."/>
            <person name="Bloem J."/>
            <person name="Labutti K."/>
            <person name="Salamov A."/>
            <person name="Andreopoulos B."/>
            <person name="Baker S.E."/>
            <person name="Barry K."/>
            <person name="Bills G."/>
            <person name="Bluhm B.H."/>
            <person name="Cannon C."/>
            <person name="Castanera R."/>
            <person name="Culley D.E."/>
            <person name="Daum C."/>
            <person name="Ezra D."/>
            <person name="Gonzalez J.B."/>
            <person name="Henrissat B."/>
            <person name="Kuo A."/>
            <person name="Liang C."/>
            <person name="Lipzen A."/>
            <person name="Lutzoni F."/>
            <person name="Magnuson J."/>
            <person name="Mondo S."/>
            <person name="Nolan M."/>
            <person name="Ohm R."/>
            <person name="Pangilinan J."/>
            <person name="Park H.-J."/>
            <person name="Ramirez L."/>
            <person name="Alfaro M."/>
            <person name="Sun H."/>
            <person name="Tritt A."/>
            <person name="Yoshinaga Y."/>
            <person name="Zwiers L.-H."/>
            <person name="Turgeon B.G."/>
            <person name="Goodwin S.B."/>
            <person name="Spatafora J.W."/>
            <person name="Crous P.W."/>
            <person name="Grigoriev I.V."/>
        </authorList>
    </citation>
    <scope>NUCLEOTIDE SEQUENCE</scope>
    <source>
        <strain evidence="12 14">CBS 781.70</strain>
    </source>
</reference>
<evidence type="ECO:0000259" key="10">
    <source>
        <dbReference type="Pfam" id="PF13967"/>
    </source>
</evidence>
<evidence type="ECO:0000313" key="14">
    <source>
        <dbReference type="RefSeq" id="XP_033536505.1"/>
    </source>
</evidence>
<evidence type="ECO:0000256" key="4">
    <source>
        <dbReference type="ARBA" id="ARBA00022692"/>
    </source>
</evidence>
<reference evidence="14" key="2">
    <citation type="submission" date="2020-04" db="EMBL/GenBank/DDBJ databases">
        <authorList>
            <consortium name="NCBI Genome Project"/>
        </authorList>
    </citation>
    <scope>NUCLEOTIDE SEQUENCE</scope>
    <source>
        <strain evidence="14">CBS 781.70</strain>
    </source>
</reference>
<name>A0A6G1GA21_9PEZI</name>
<accession>A0A6G1GA21</accession>
<gene>
    <name evidence="12 14" type="ORF">P152DRAFT_411777</name>
</gene>
<keyword evidence="3" id="KW-0813">Transport</keyword>
<dbReference type="Pfam" id="PF14703">
    <property type="entry name" value="PHM7_cyt"/>
    <property type="match status" value="1"/>
</dbReference>
<keyword evidence="5 8" id="KW-1133">Transmembrane helix</keyword>
<comment type="subcellular location">
    <subcellularLocation>
        <location evidence="1">Membrane</location>
        <topology evidence="1">Multi-pass membrane protein</topology>
    </subcellularLocation>
</comment>
<evidence type="ECO:0000256" key="1">
    <source>
        <dbReference type="ARBA" id="ARBA00004141"/>
    </source>
</evidence>
<dbReference type="InterPro" id="IPR045122">
    <property type="entry name" value="Csc1-like"/>
</dbReference>
<dbReference type="GO" id="GO:0005886">
    <property type="term" value="C:plasma membrane"/>
    <property type="evidence" value="ECO:0007669"/>
    <property type="project" value="TreeGrafter"/>
</dbReference>
<evidence type="ECO:0000256" key="6">
    <source>
        <dbReference type="ARBA" id="ARBA00023136"/>
    </source>
</evidence>
<feature type="transmembrane region" description="Helical" evidence="8">
    <location>
        <begin position="508"/>
        <end position="529"/>
    </location>
</feature>
<dbReference type="InterPro" id="IPR032880">
    <property type="entry name" value="CSC1/OSCA1-like_N"/>
</dbReference>
<dbReference type="Pfam" id="PF13967">
    <property type="entry name" value="RSN1_TM"/>
    <property type="match status" value="1"/>
</dbReference>
<evidence type="ECO:0000256" key="8">
    <source>
        <dbReference type="SAM" id="Phobius"/>
    </source>
</evidence>
<dbReference type="EMBL" id="ML975152">
    <property type="protein sequence ID" value="KAF1814874.1"/>
    <property type="molecule type" value="Genomic_DNA"/>
</dbReference>
<keyword evidence="6 8" id="KW-0472">Membrane</keyword>
<evidence type="ECO:0000256" key="2">
    <source>
        <dbReference type="ARBA" id="ARBA00007779"/>
    </source>
</evidence>
<feature type="domain" description="CSC1/OSCA1-like N-terminal transmembrane" evidence="10">
    <location>
        <begin position="23"/>
        <end position="187"/>
    </location>
</feature>
<evidence type="ECO:0000256" key="3">
    <source>
        <dbReference type="ARBA" id="ARBA00022448"/>
    </source>
</evidence>
<evidence type="ECO:0000256" key="5">
    <source>
        <dbReference type="ARBA" id="ARBA00022989"/>
    </source>
</evidence>
<dbReference type="RefSeq" id="XP_033536505.1">
    <property type="nucleotide sequence ID" value="XM_033676975.1"/>
</dbReference>